<accession>A0A183IYF6</accession>
<organism evidence="6">
    <name type="scientific">Soboliphyme baturini</name>
    <dbReference type="NCBI Taxonomy" id="241478"/>
    <lineage>
        <taxon>Eukaryota</taxon>
        <taxon>Metazoa</taxon>
        <taxon>Ecdysozoa</taxon>
        <taxon>Nematoda</taxon>
        <taxon>Enoplea</taxon>
        <taxon>Dorylaimia</taxon>
        <taxon>Dioctophymatida</taxon>
        <taxon>Dioctophymatoidea</taxon>
        <taxon>Soboliphymatidae</taxon>
        <taxon>Soboliphyme</taxon>
    </lineage>
</organism>
<dbReference type="OrthoDB" id="2449035at2759"/>
<protein>
    <submittedName>
        <fullName evidence="6">Spb1_C domain-containing protein</fullName>
    </submittedName>
</protein>
<feature type="region of interest" description="Disordered" evidence="2">
    <location>
        <begin position="17"/>
        <end position="37"/>
    </location>
</feature>
<reference evidence="6" key="1">
    <citation type="submission" date="2016-06" db="UniProtKB">
        <authorList>
            <consortium name="WormBaseParasite"/>
        </authorList>
    </citation>
    <scope>IDENTIFICATION</scope>
</reference>
<proteinExistence type="predicted"/>
<sequence>MLNWRRDIRNILFAAKAKQAREEAHDDEVKSEEEEDAALDAEVQNALIEQKSTTKRKRKTLAKQRREYQKKVDRKMIIPGDKFDTNSAGELFSLETLEKTAGKNTADIGEALNDWKAADYFEANENDQFAENDFHISEEDTKLLPIAHSWFEKDAFNELENDEDEDLEVEVGAKRMKLEVNRTENDTENKPDVVAAPTDSDTSDDDQELTVDDNRGSSEALRQVTEKLTPEELALGELYIHSSKSRRDLIEFGFNRYANNDEGVPDWFAEEEKQYCRPNLPISREMVEKYRLRLREINARPIKKVAEAKARKKKRALRQLEKAKKKAEGILESEGITEAEKAKELRK</sequence>
<dbReference type="AlphaFoldDB" id="A0A183IYF6"/>
<feature type="region of interest" description="Disordered" evidence="2">
    <location>
        <begin position="175"/>
        <end position="219"/>
    </location>
</feature>
<evidence type="ECO:0000256" key="1">
    <source>
        <dbReference type="SAM" id="Coils"/>
    </source>
</evidence>
<feature type="compositionally biased region" description="Basic and acidic residues" evidence="2">
    <location>
        <begin position="175"/>
        <end position="191"/>
    </location>
</feature>
<evidence type="ECO:0000259" key="3">
    <source>
        <dbReference type="Pfam" id="PF07780"/>
    </source>
</evidence>
<evidence type="ECO:0000313" key="6">
    <source>
        <dbReference type="WBParaSite" id="SBAD_0000896701-mRNA-1"/>
    </source>
</evidence>
<dbReference type="GO" id="GO:0005634">
    <property type="term" value="C:nucleus"/>
    <property type="evidence" value="ECO:0007669"/>
    <property type="project" value="InterPro"/>
</dbReference>
<name>A0A183IYF6_9BILA</name>
<feature type="coiled-coil region" evidence="1">
    <location>
        <begin position="303"/>
        <end position="333"/>
    </location>
</feature>
<dbReference type="GO" id="GO:0006364">
    <property type="term" value="P:rRNA processing"/>
    <property type="evidence" value="ECO:0007669"/>
    <property type="project" value="InterPro"/>
</dbReference>
<dbReference type="EMBL" id="UZAM01011823">
    <property type="protein sequence ID" value="VDP18419.1"/>
    <property type="molecule type" value="Genomic_DNA"/>
</dbReference>
<evidence type="ECO:0000313" key="5">
    <source>
        <dbReference type="Proteomes" id="UP000270296"/>
    </source>
</evidence>
<gene>
    <name evidence="4" type="ORF">SBAD_LOCUS8654</name>
</gene>
<evidence type="ECO:0000256" key="2">
    <source>
        <dbReference type="SAM" id="MobiDB-lite"/>
    </source>
</evidence>
<dbReference type="Pfam" id="PF07780">
    <property type="entry name" value="Spb1_C"/>
    <property type="match status" value="1"/>
</dbReference>
<feature type="compositionally biased region" description="Basic and acidic residues" evidence="2">
    <location>
        <begin position="19"/>
        <end position="28"/>
    </location>
</feature>
<keyword evidence="1" id="KW-0175">Coiled coil</keyword>
<reference evidence="4 5" key="2">
    <citation type="submission" date="2018-11" db="EMBL/GenBank/DDBJ databases">
        <authorList>
            <consortium name="Pathogen Informatics"/>
        </authorList>
    </citation>
    <scope>NUCLEOTIDE SEQUENCE [LARGE SCALE GENOMIC DNA]</scope>
</reference>
<dbReference type="WBParaSite" id="SBAD_0000896701-mRNA-1">
    <property type="protein sequence ID" value="SBAD_0000896701-mRNA-1"/>
    <property type="gene ID" value="SBAD_0000896701"/>
</dbReference>
<feature type="compositionally biased region" description="Acidic residues" evidence="2">
    <location>
        <begin position="201"/>
        <end position="211"/>
    </location>
</feature>
<dbReference type="Proteomes" id="UP000270296">
    <property type="component" value="Unassembled WGS sequence"/>
</dbReference>
<keyword evidence="5" id="KW-1185">Reference proteome</keyword>
<dbReference type="GO" id="GO:0008168">
    <property type="term" value="F:methyltransferase activity"/>
    <property type="evidence" value="ECO:0007669"/>
    <property type="project" value="InterPro"/>
</dbReference>
<dbReference type="InterPro" id="IPR012920">
    <property type="entry name" value="rRNA_MeTfrase_SPB1-like_C"/>
</dbReference>
<feature type="domain" description="Ribosomal RNA methyltransferase SPB1-like C-terminal" evidence="3">
    <location>
        <begin position="187"/>
        <end position="347"/>
    </location>
</feature>
<evidence type="ECO:0000313" key="4">
    <source>
        <dbReference type="EMBL" id="VDP18419.1"/>
    </source>
</evidence>